<feature type="domain" description="Epoxide hydrolase N-terminal" evidence="1">
    <location>
        <begin position="8"/>
        <end position="63"/>
    </location>
</feature>
<dbReference type="InterPro" id="IPR029058">
    <property type="entry name" value="AB_hydrolase_fold"/>
</dbReference>
<evidence type="ECO:0000313" key="3">
    <source>
        <dbReference type="Proteomes" id="UP000483004"/>
    </source>
</evidence>
<feature type="non-terminal residue" evidence="2">
    <location>
        <position position="63"/>
    </location>
</feature>
<sequence length="63" mass="7414">MARGFPLEPAPIRVPDGVLGDLRRRLELTRWPDDAGNDDGYYGVKRTYLQGLVEYWRDGYDWR</sequence>
<accession>A0A6L3VDA9</accession>
<dbReference type="Proteomes" id="UP000483004">
    <property type="component" value="Unassembled WGS sequence"/>
</dbReference>
<dbReference type="SUPFAM" id="SSF53474">
    <property type="entry name" value="alpha/beta-Hydrolases"/>
    <property type="match status" value="1"/>
</dbReference>
<proteinExistence type="predicted"/>
<dbReference type="Gene3D" id="3.40.50.1820">
    <property type="entry name" value="alpha/beta hydrolase"/>
    <property type="match status" value="1"/>
</dbReference>
<dbReference type="Pfam" id="PF06441">
    <property type="entry name" value="EHN"/>
    <property type="match status" value="1"/>
</dbReference>
<dbReference type="EMBL" id="WBMR01000292">
    <property type="protein sequence ID" value="KAB2361765.1"/>
    <property type="molecule type" value="Genomic_DNA"/>
</dbReference>
<gene>
    <name evidence="2" type="ORF">F9B16_45840</name>
</gene>
<evidence type="ECO:0000313" key="2">
    <source>
        <dbReference type="EMBL" id="KAB2361765.1"/>
    </source>
</evidence>
<dbReference type="RefSeq" id="WP_192809330.1">
    <property type="nucleotide sequence ID" value="NZ_WBMR01000292.1"/>
</dbReference>
<name>A0A6L3VDA9_9ACTN</name>
<organism evidence="2 3">
    <name type="scientific">Actinomadura montaniterrae</name>
    <dbReference type="NCBI Taxonomy" id="1803903"/>
    <lineage>
        <taxon>Bacteria</taxon>
        <taxon>Bacillati</taxon>
        <taxon>Actinomycetota</taxon>
        <taxon>Actinomycetes</taxon>
        <taxon>Streptosporangiales</taxon>
        <taxon>Thermomonosporaceae</taxon>
        <taxon>Actinomadura</taxon>
    </lineage>
</organism>
<dbReference type="InterPro" id="IPR010497">
    <property type="entry name" value="Epoxide_hydro_N"/>
</dbReference>
<dbReference type="AlphaFoldDB" id="A0A6L3VDA9"/>
<dbReference type="GO" id="GO:0016787">
    <property type="term" value="F:hydrolase activity"/>
    <property type="evidence" value="ECO:0007669"/>
    <property type="project" value="UniProtKB-KW"/>
</dbReference>
<keyword evidence="2" id="KW-0378">Hydrolase</keyword>
<keyword evidence="3" id="KW-1185">Reference proteome</keyword>
<reference evidence="2 3" key="1">
    <citation type="submission" date="2019-09" db="EMBL/GenBank/DDBJ databases">
        <title>Actinomadura physcomitrii sp. nov., a novel actinomycete isolated from moss [Physcomitrium sphaericum (Ludw) Fuernr].</title>
        <authorList>
            <person name="Liu C."/>
            <person name="Zhuang X."/>
        </authorList>
    </citation>
    <scope>NUCLEOTIDE SEQUENCE [LARGE SCALE GENOMIC DNA]</scope>
    <source>
        <strain evidence="2 3">CYP1-1B</strain>
    </source>
</reference>
<comment type="caution">
    <text evidence="2">The sequence shown here is derived from an EMBL/GenBank/DDBJ whole genome shotgun (WGS) entry which is preliminary data.</text>
</comment>
<protein>
    <submittedName>
        <fullName evidence="2">Epoxide hydrolase</fullName>
    </submittedName>
</protein>
<evidence type="ECO:0000259" key="1">
    <source>
        <dbReference type="Pfam" id="PF06441"/>
    </source>
</evidence>